<dbReference type="PANTHER" id="PTHR12406:SF7">
    <property type="entry name" value="PATATIN-LIKE PHOSPHOLIPASE DOMAIN-CONTAINING PROTEIN 4"/>
    <property type="match status" value="1"/>
</dbReference>
<dbReference type="InterPro" id="IPR002641">
    <property type="entry name" value="PNPLA_dom"/>
</dbReference>
<dbReference type="GO" id="GO:0005811">
    <property type="term" value="C:lipid droplet"/>
    <property type="evidence" value="ECO:0007669"/>
    <property type="project" value="TreeGrafter"/>
</dbReference>
<dbReference type="GO" id="GO:0016020">
    <property type="term" value="C:membrane"/>
    <property type="evidence" value="ECO:0007669"/>
    <property type="project" value="TreeGrafter"/>
</dbReference>
<feature type="region of interest" description="Disordered" evidence="2">
    <location>
        <begin position="1"/>
        <end position="25"/>
    </location>
</feature>
<dbReference type="Pfam" id="PF01734">
    <property type="entry name" value="Patatin"/>
    <property type="match status" value="1"/>
</dbReference>
<dbReference type="CDD" id="cd07224">
    <property type="entry name" value="Pat_like"/>
    <property type="match status" value="1"/>
</dbReference>
<dbReference type="GO" id="GO:0055088">
    <property type="term" value="P:lipid homeostasis"/>
    <property type="evidence" value="ECO:0007669"/>
    <property type="project" value="TreeGrafter"/>
</dbReference>
<name>A0A1C6XB49_PLACE</name>
<sequence length="1749" mass="206453">MGNSSVKESLREEENMEELNKTNKIDKDEKKSSNVFLEDNIISMYIDESSFTDLFKLQDISKYIFSAGKEEDIKEIKIETSPEISDQRTIEDIINSNNKYIIDFVNGQTKDSKIEIANFISFYDFFLSTQEEVINSSVESEGQTDEKNGMKIDEKNITDQRCIYKQIRESINYISTENEQICIRNYLNHFDSMMFPINLIISKMKNEEVPITDEFENDNDVVNKKNQSKCEKGKLYYLIEENVKNMLFDERRRKSHNMYTKKMLKLRNSEIDINKNMNYEQKGVNTIGEKFTKMKKEKRVTICMSNHKLGVKKVDESFLNKNMNYEQKDVNTIGEKFTKMKKEKRVTISLSNHKVGVKKVDESLLNKNVEVENTSNELGSENKMSFYTYYIKRGLPRIFNKRKSHVNNIKEGKEDKKKKNLGISFSPAGLLIPYHLGVSSVLVEKNIMNVNTNLGGSSAGSICACCLGLGINVYKCLFLAENIIKNAHINGCYKKLESLLSMELNKYIYKDSYKYLNDRLGNVFVGITQILPYYKRLNINNFYDDSDLKDAIIASCNIPMYISNNVFANFRNKKCIDGFFSTKRKDFGCPNTKTERIIKVSPFDAEYLGIENKNNSVISPQLNKYNHIIFLFISIKNLFNKFINNILIEEEYLFLIQNLRKIMNEKVFDYTNFMKQYFFPISHFSKRFKNKSDSTLQKKNKYDKDEIIMNIQEKLENHLSNSSNENSVKINLFVKTYEEINVNLCKHNYNVLCLYKFCVILINITNKYFIETFNNAYLISVLTRIKMEKFGGVIDVNSSSSDSSGSSSSSDSSDGSVNNLENRIEEIFDYMKSHNYLDPNKFIILFPHLINHVILFFFKESFCNENILRDHRRYLKSKILNMIDMLKNMFLIEFVKKGIKKYVLSHGFENDYKNEFNLGISQKIIHFLKYRHIYKNFICIINEIKNSNSKILKINEYNYYNFININKEDISDYYIFMYIYLYAIIFYKSAFLLSNEEKAIFEESSIYFSTPSQISELSRIHNDIRQSNYTSIYSRNRNSINSYSLLNNDLKKENVGALKLATKNFESWVSLKLQKNSDPDVEPIFDGSNLVEKYKRNSIRRKSSLITGNFLNRIKKRDTNENNKLEDQKDEDNLFKVNNFLIFNNNYARVNNLEEYIYLNKKKILEINIKNKNEIISNIYSIYVCYCDVISLLKFVLNINFCEKTKYRYLKKTKGLKKKIEQMARDKKMKQKNVNHTSINKFNSDSNIPWGNIDNQFFDENINNNNVDTTKEMNNPSFSNSFSNRTTTFEEWLVQDSYEIENSIFTEKREDEEDQTFYKNRKDGKTSESEKVKDNSEYLLQGRKNKMTSSYSDTEYKKKKKKKIDNKKHEKKKKKKKIDNKKHETNMDNFLKDFKTNINPELFDTYNTYFIKNKFPIRKLIRMLLEGTNDKNIKKLYDMGRSDTYMWLYLEYINMSVYLFKKVYSIYLNMIYNFQSLLYLTNMDLKKKKYEVSNILNSVENVILYVNGVEFNLFSLCRYISFFLNSTGIFGVNFASFLNRQYKNVCVGNDKKASLSRRLSCKILGTKKVVKFDETNELVGKKNGEKLIKSEKWNKNIEDRNYYDQKVMKKKKKKKEKRQKGKIAYRSISLPTNLKKTVLKISNLRNKINLNKNIIEGINNNFLKNTPYEHIYSHTNFWLYSSSEDSNDEHKKNMNEFWMINNKNPNIQFDDIFDEISEEMDSFSVVSNFFKTFKHMDSNNLNISGYFGF</sequence>
<dbReference type="GO" id="GO:0005737">
    <property type="term" value="C:cytoplasm"/>
    <property type="evidence" value="ECO:0007669"/>
    <property type="project" value="TreeGrafter"/>
</dbReference>
<feature type="compositionally biased region" description="Basic and acidic residues" evidence="2">
    <location>
        <begin position="8"/>
        <end position="25"/>
    </location>
</feature>
<dbReference type="PANTHER" id="PTHR12406">
    <property type="entry name" value="CALCIUM-INDEPENDENT PHOSPHOLIPASE A2 IPLA2 -RELATED"/>
    <property type="match status" value="1"/>
</dbReference>
<proteinExistence type="predicted"/>
<evidence type="ECO:0000259" key="3">
    <source>
        <dbReference type="Pfam" id="PF01734"/>
    </source>
</evidence>
<reference evidence="4 5" key="1">
    <citation type="submission" date="2016-08" db="EMBL/GenBank/DDBJ databases">
        <authorList>
            <consortium name="Pathogen Informatics"/>
        </authorList>
    </citation>
    <scope>NUCLEOTIDE SEQUENCE [LARGE SCALE GENOMIC DNA]</scope>
    <source>
        <strain evidence="4 5">DS</strain>
    </source>
</reference>
<feature type="domain" description="PNPLA" evidence="3">
    <location>
        <begin position="429"/>
        <end position="578"/>
    </location>
</feature>
<feature type="compositionally biased region" description="Basic and acidic residues" evidence="2">
    <location>
        <begin position="1320"/>
        <end position="1336"/>
    </location>
</feature>
<organism evidence="4 5">
    <name type="scientific">Plasmodium chabaudi adami</name>
    <dbReference type="NCBI Taxonomy" id="5826"/>
    <lineage>
        <taxon>Eukaryota</taxon>
        <taxon>Sar</taxon>
        <taxon>Alveolata</taxon>
        <taxon>Apicomplexa</taxon>
        <taxon>Aconoidasida</taxon>
        <taxon>Haemosporida</taxon>
        <taxon>Plasmodiidae</taxon>
        <taxon>Plasmodium</taxon>
        <taxon>Plasmodium (Vinckeia)</taxon>
    </lineage>
</organism>
<dbReference type="EMBL" id="LT608183">
    <property type="protein sequence ID" value="SCM00851.1"/>
    <property type="molecule type" value="Genomic_DNA"/>
</dbReference>
<protein>
    <recommendedName>
        <fullName evidence="3">PNPLA domain-containing protein</fullName>
    </recommendedName>
</protein>
<feature type="compositionally biased region" description="Low complexity" evidence="2">
    <location>
        <begin position="798"/>
        <end position="816"/>
    </location>
</feature>
<dbReference type="Proteomes" id="UP000507536">
    <property type="component" value="Chromosome 3"/>
</dbReference>
<dbReference type="GO" id="GO:0019433">
    <property type="term" value="P:triglyceride catabolic process"/>
    <property type="evidence" value="ECO:0007669"/>
    <property type="project" value="TreeGrafter"/>
</dbReference>
<evidence type="ECO:0000256" key="1">
    <source>
        <dbReference type="ARBA" id="ARBA00023098"/>
    </source>
</evidence>
<evidence type="ECO:0000256" key="2">
    <source>
        <dbReference type="SAM" id="MobiDB-lite"/>
    </source>
</evidence>
<feature type="compositionally biased region" description="Basic residues" evidence="2">
    <location>
        <begin position="1357"/>
        <end position="1380"/>
    </location>
</feature>
<keyword evidence="1" id="KW-0443">Lipid metabolism</keyword>
<evidence type="ECO:0000313" key="4">
    <source>
        <dbReference type="EMBL" id="SCM00851.1"/>
    </source>
</evidence>
<gene>
    <name evidence="4" type="ORF">PCHDS_000047400</name>
</gene>
<feature type="region of interest" description="Disordered" evidence="2">
    <location>
        <begin position="1310"/>
        <end position="1380"/>
    </location>
</feature>
<feature type="region of interest" description="Disordered" evidence="2">
    <location>
        <begin position="798"/>
        <end position="817"/>
    </location>
</feature>
<dbReference type="GO" id="GO:0004806">
    <property type="term" value="F:triacylglycerol lipase activity"/>
    <property type="evidence" value="ECO:0007669"/>
    <property type="project" value="TreeGrafter"/>
</dbReference>
<dbReference type="InterPro" id="IPR033562">
    <property type="entry name" value="PLPL"/>
</dbReference>
<accession>A0A1C6XB49</accession>
<evidence type="ECO:0000313" key="5">
    <source>
        <dbReference type="Proteomes" id="UP000507536"/>
    </source>
</evidence>
<dbReference type="InterPro" id="IPR016035">
    <property type="entry name" value="Acyl_Trfase/lysoPLipase"/>
</dbReference>
<dbReference type="SUPFAM" id="SSF52151">
    <property type="entry name" value="FabD/lysophospholipase-like"/>
    <property type="match status" value="1"/>
</dbReference>
<dbReference type="Gene3D" id="3.40.1090.10">
    <property type="entry name" value="Cytosolic phospholipase A2 catalytic domain"/>
    <property type="match status" value="1"/>
</dbReference>